<proteinExistence type="inferred from homology"/>
<evidence type="ECO:0000256" key="2">
    <source>
        <dbReference type="ARBA" id="ARBA00020330"/>
    </source>
</evidence>
<organism evidence="3 4">
    <name type="scientific">Cotesia congregata</name>
    <name type="common">Parasitoid wasp</name>
    <name type="synonym">Apanteles congregatus</name>
    <dbReference type="NCBI Taxonomy" id="51543"/>
    <lineage>
        <taxon>Eukaryota</taxon>
        <taxon>Metazoa</taxon>
        <taxon>Ecdysozoa</taxon>
        <taxon>Arthropoda</taxon>
        <taxon>Hexapoda</taxon>
        <taxon>Insecta</taxon>
        <taxon>Pterygota</taxon>
        <taxon>Neoptera</taxon>
        <taxon>Endopterygota</taxon>
        <taxon>Hymenoptera</taxon>
        <taxon>Apocrita</taxon>
        <taxon>Ichneumonoidea</taxon>
        <taxon>Braconidae</taxon>
        <taxon>Microgastrinae</taxon>
        <taxon>Cotesia</taxon>
    </lineage>
</organism>
<dbReference type="PRINTS" id="PR02065">
    <property type="entry name" value="PROTEINDPCD"/>
</dbReference>
<evidence type="ECO:0000256" key="1">
    <source>
        <dbReference type="ARBA" id="ARBA00010597"/>
    </source>
</evidence>
<dbReference type="Proteomes" id="UP000786811">
    <property type="component" value="Unassembled WGS sequence"/>
</dbReference>
<dbReference type="AlphaFoldDB" id="A0A8J2EIU7"/>
<accession>A0A8J2EIU7</accession>
<evidence type="ECO:0000313" key="3">
    <source>
        <dbReference type="EMBL" id="CAG5074139.1"/>
    </source>
</evidence>
<gene>
    <name evidence="3" type="ORF">HICCMSTLAB_LOCUS911</name>
</gene>
<reference evidence="3" key="1">
    <citation type="submission" date="2021-04" db="EMBL/GenBank/DDBJ databases">
        <authorList>
            <person name="Chebbi M.A.C M."/>
        </authorList>
    </citation>
    <scope>NUCLEOTIDE SEQUENCE</scope>
</reference>
<evidence type="ECO:0000313" key="4">
    <source>
        <dbReference type="Proteomes" id="UP000786811"/>
    </source>
</evidence>
<name>A0A8J2EIU7_COTCN</name>
<dbReference type="PANTHER" id="PTHR31921">
    <property type="entry name" value="PROTEIN DPCD"/>
    <property type="match status" value="1"/>
</dbReference>
<dbReference type="EMBL" id="CAJNRD030001114">
    <property type="protein sequence ID" value="CAG5074139.1"/>
    <property type="molecule type" value="Genomic_DNA"/>
</dbReference>
<dbReference type="OrthoDB" id="10256139at2759"/>
<keyword evidence="4" id="KW-1185">Reference proteome</keyword>
<sequence length="212" mass="24595">MVSMVINKQLVDKMSEYFDLIKSAKKTSIIQDGKRKVHFLLSDGRELVEEYNLNDNILSRRAWRQKTKLGRDQGWEVEVGDPEPKSSGIDIGIRENVTNPIISRKISKLSLEWRIRNLPYPKEVFSVLINAAKDKIIVKTSNKKFYKEITVPDLERNNLKLDQDRLSFDHKFNSLIITYKKPPALLELEKKILNEVLRLKAVKESDVQCPTS</sequence>
<comment type="caution">
    <text evidence="3">The sequence shown here is derived from an EMBL/GenBank/DDBJ whole genome shotgun (WGS) entry which is preliminary data.</text>
</comment>
<dbReference type="Pfam" id="PF14913">
    <property type="entry name" value="DPCD"/>
    <property type="match status" value="1"/>
</dbReference>
<comment type="similarity">
    <text evidence="1">Belongs to the DPCD family.</text>
</comment>
<dbReference type="InterPro" id="IPR026224">
    <property type="entry name" value="DPCD"/>
</dbReference>
<protein>
    <recommendedName>
        <fullName evidence="2">Protein DPCD</fullName>
    </recommendedName>
</protein>
<dbReference type="PANTHER" id="PTHR31921:SF1">
    <property type="entry name" value="PROTEIN DPCD"/>
    <property type="match status" value="1"/>
</dbReference>